<dbReference type="Proteomes" id="UP000494115">
    <property type="component" value="Unassembled WGS sequence"/>
</dbReference>
<dbReference type="InterPro" id="IPR000160">
    <property type="entry name" value="GGDEF_dom"/>
</dbReference>
<dbReference type="PROSITE" id="PS50883">
    <property type="entry name" value="EAL"/>
    <property type="match status" value="1"/>
</dbReference>
<sequence>MNDRAMPGPVPADADASGPDSRLATPPVAAPYIERSKVASASAVLLRAWARISPFSARDMVVDARLHRQGGRIGGDPEEGPRGPSGDDLNTTSLEPYVLGEHTVAGIDFLAQVDTHLRFTYISEAGLRFMGFHRAFLEATSLSALVPDADAALLADTIAQARVSAEPVGCTLRMNKSLTYPAWVNLRIAQIHGSDGNLAGFSISASDISAWALRQERLSFEAEHDALTGLDNLVSIQRRLQRAFASGVQGKARVALLSIDLDAFQRINNALGYEAGDAMLKLTAERLSASVDADDVVARTGSDEFIVMTRRSVDARSSEALARRLLAAISQPYSYEGQSLHLAASVGIASSDQIGNDERQLLRGADQALYRAKRIGGNTLMFFNDQRDPEAADKLKLEAELYEGVRNGEFSLHYQPISDIASLEVVGVEALMRWHHPTRGLVQPTTFIPLAEAVGLISYLGDWALKTACMQLALWDSLGMRLEYIAVNVSAQQFREPAFAATVRETLELTGVEPSRLVLEITESVLMHDPQHARSLLEDLADIGIRFAVDDFGTGYSSLAYLQRFPLTELKIDRSFIENLSESRNDQAIVTAVAALAHTLNLRLVAEGVETEAQRALLIQLGCGHIQGWLLCKALPANELADRFMSRELAIDAHGK</sequence>
<dbReference type="Gene3D" id="3.20.20.450">
    <property type="entry name" value="EAL domain"/>
    <property type="match status" value="1"/>
</dbReference>
<dbReference type="InterPro" id="IPR029787">
    <property type="entry name" value="Nucleotide_cyclase"/>
</dbReference>
<dbReference type="EMBL" id="CADIKM010000026">
    <property type="protein sequence ID" value="CAB3797588.1"/>
    <property type="molecule type" value="Genomic_DNA"/>
</dbReference>
<dbReference type="FunFam" id="3.20.20.450:FF:000001">
    <property type="entry name" value="Cyclic di-GMP phosphodiesterase yahA"/>
    <property type="match status" value="1"/>
</dbReference>
<dbReference type="CDD" id="cd01948">
    <property type="entry name" value="EAL"/>
    <property type="match status" value="1"/>
</dbReference>
<dbReference type="AlphaFoldDB" id="A0A6S7CTS0"/>
<proteinExistence type="predicted"/>
<dbReference type="InterPro" id="IPR001633">
    <property type="entry name" value="EAL_dom"/>
</dbReference>
<dbReference type="InterPro" id="IPR052155">
    <property type="entry name" value="Biofilm_reg_signaling"/>
</dbReference>
<dbReference type="NCBIfam" id="TIGR00254">
    <property type="entry name" value="GGDEF"/>
    <property type="match status" value="1"/>
</dbReference>
<dbReference type="InterPro" id="IPR035919">
    <property type="entry name" value="EAL_sf"/>
</dbReference>
<evidence type="ECO:0000256" key="1">
    <source>
        <dbReference type="SAM" id="MobiDB-lite"/>
    </source>
</evidence>
<dbReference type="PANTHER" id="PTHR44757">
    <property type="entry name" value="DIGUANYLATE CYCLASE DGCP"/>
    <property type="match status" value="1"/>
</dbReference>
<dbReference type="InterPro" id="IPR000014">
    <property type="entry name" value="PAS"/>
</dbReference>
<evidence type="ECO:0000259" key="3">
    <source>
        <dbReference type="PROSITE" id="PS50887"/>
    </source>
</evidence>
<dbReference type="SMART" id="SM00267">
    <property type="entry name" value="GGDEF"/>
    <property type="match status" value="1"/>
</dbReference>
<evidence type="ECO:0008006" key="6">
    <source>
        <dbReference type="Google" id="ProtNLM"/>
    </source>
</evidence>
<protein>
    <recommendedName>
        <fullName evidence="6">EAL domain-containing protein</fullName>
    </recommendedName>
</protein>
<feature type="region of interest" description="Disordered" evidence="1">
    <location>
        <begin position="68"/>
        <end position="93"/>
    </location>
</feature>
<feature type="region of interest" description="Disordered" evidence="1">
    <location>
        <begin position="1"/>
        <end position="23"/>
    </location>
</feature>
<evidence type="ECO:0000313" key="4">
    <source>
        <dbReference type="EMBL" id="CAB3797588.1"/>
    </source>
</evidence>
<dbReference type="Pfam" id="PF00563">
    <property type="entry name" value="EAL"/>
    <property type="match status" value="1"/>
</dbReference>
<dbReference type="Gene3D" id="3.30.450.20">
    <property type="entry name" value="PAS domain"/>
    <property type="match status" value="1"/>
</dbReference>
<dbReference type="RefSeq" id="WP_175106797.1">
    <property type="nucleotide sequence ID" value="NZ_CADIKM010000026.1"/>
</dbReference>
<feature type="domain" description="GGDEF" evidence="3">
    <location>
        <begin position="252"/>
        <end position="385"/>
    </location>
</feature>
<dbReference type="SUPFAM" id="SSF55073">
    <property type="entry name" value="Nucleotide cyclase"/>
    <property type="match status" value="1"/>
</dbReference>
<dbReference type="Pfam" id="PF00990">
    <property type="entry name" value="GGDEF"/>
    <property type="match status" value="1"/>
</dbReference>
<dbReference type="PANTHER" id="PTHR44757:SF2">
    <property type="entry name" value="BIOFILM ARCHITECTURE MAINTENANCE PROTEIN MBAA"/>
    <property type="match status" value="1"/>
</dbReference>
<dbReference type="CDD" id="cd01949">
    <property type="entry name" value="GGDEF"/>
    <property type="match status" value="1"/>
</dbReference>
<accession>A0A6S7CTS0</accession>
<dbReference type="InterPro" id="IPR043128">
    <property type="entry name" value="Rev_trsase/Diguanyl_cyclase"/>
</dbReference>
<evidence type="ECO:0000259" key="2">
    <source>
        <dbReference type="PROSITE" id="PS50883"/>
    </source>
</evidence>
<dbReference type="SUPFAM" id="SSF55785">
    <property type="entry name" value="PYP-like sensor domain (PAS domain)"/>
    <property type="match status" value="1"/>
</dbReference>
<dbReference type="PROSITE" id="PS50887">
    <property type="entry name" value="GGDEF"/>
    <property type="match status" value="1"/>
</dbReference>
<dbReference type="CDD" id="cd00130">
    <property type="entry name" value="PAS"/>
    <property type="match status" value="1"/>
</dbReference>
<evidence type="ECO:0000313" key="5">
    <source>
        <dbReference type="Proteomes" id="UP000494115"/>
    </source>
</evidence>
<gene>
    <name evidence="4" type="ORF">LMG28138_04277</name>
</gene>
<dbReference type="SMART" id="SM00052">
    <property type="entry name" value="EAL"/>
    <property type="match status" value="1"/>
</dbReference>
<dbReference type="InterPro" id="IPR035965">
    <property type="entry name" value="PAS-like_dom_sf"/>
</dbReference>
<reference evidence="4 5" key="1">
    <citation type="submission" date="2020-04" db="EMBL/GenBank/DDBJ databases">
        <authorList>
            <person name="De Canck E."/>
        </authorList>
    </citation>
    <scope>NUCLEOTIDE SEQUENCE [LARGE SCALE GENOMIC DNA]</scope>
    <source>
        <strain evidence="4 5">LMG 28138</strain>
    </source>
</reference>
<feature type="domain" description="EAL" evidence="2">
    <location>
        <begin position="394"/>
        <end position="648"/>
    </location>
</feature>
<keyword evidence="5" id="KW-1185">Reference proteome</keyword>
<dbReference type="Gene3D" id="3.30.70.270">
    <property type="match status" value="1"/>
</dbReference>
<dbReference type="SUPFAM" id="SSF141868">
    <property type="entry name" value="EAL domain-like"/>
    <property type="match status" value="1"/>
</dbReference>
<organism evidence="4 5">
    <name type="scientific">Pararobbsia alpina</name>
    <dbReference type="NCBI Taxonomy" id="621374"/>
    <lineage>
        <taxon>Bacteria</taxon>
        <taxon>Pseudomonadati</taxon>
        <taxon>Pseudomonadota</taxon>
        <taxon>Betaproteobacteria</taxon>
        <taxon>Burkholderiales</taxon>
        <taxon>Burkholderiaceae</taxon>
        <taxon>Pararobbsia</taxon>
    </lineage>
</organism>
<name>A0A6S7CTS0_9BURK</name>